<dbReference type="Proteomes" id="UP000001070">
    <property type="component" value="Unassembled WGS sequence"/>
</dbReference>
<organism evidence="3">
    <name type="scientific">Drosophila grimshawi</name>
    <name type="common">Hawaiian fruit fly</name>
    <name type="synonym">Idiomyia grimshawi</name>
    <dbReference type="NCBI Taxonomy" id="7222"/>
    <lineage>
        <taxon>Eukaryota</taxon>
        <taxon>Metazoa</taxon>
        <taxon>Ecdysozoa</taxon>
        <taxon>Arthropoda</taxon>
        <taxon>Hexapoda</taxon>
        <taxon>Insecta</taxon>
        <taxon>Pterygota</taxon>
        <taxon>Neoptera</taxon>
        <taxon>Endopterygota</taxon>
        <taxon>Diptera</taxon>
        <taxon>Brachycera</taxon>
        <taxon>Muscomorpha</taxon>
        <taxon>Ephydroidea</taxon>
        <taxon>Drosophilidae</taxon>
        <taxon>Drosophila</taxon>
        <taxon>Hawaiian Drosophila</taxon>
    </lineage>
</organism>
<feature type="region of interest" description="Disordered" evidence="1">
    <location>
        <begin position="132"/>
        <end position="157"/>
    </location>
</feature>
<evidence type="ECO:0000313" key="2">
    <source>
        <dbReference type="EMBL" id="EDV98189.1"/>
    </source>
</evidence>
<dbReference type="OrthoDB" id="10249338at2759"/>
<dbReference type="EMBL" id="CH916375">
    <property type="protein sequence ID" value="EDV98189.1"/>
    <property type="molecule type" value="Genomic_DNA"/>
</dbReference>
<dbReference type="PhylomeDB" id="B4JW51"/>
<evidence type="ECO:0000313" key="3">
    <source>
        <dbReference type="Proteomes" id="UP000001070"/>
    </source>
</evidence>
<dbReference type="eggNOG" id="ENOG502T9BT">
    <property type="taxonomic scope" value="Eukaryota"/>
</dbReference>
<gene>
    <name evidence="2" type="primary">Dgri\GH22811</name>
    <name evidence="2" type="ORF">Dgri_GH22811</name>
</gene>
<keyword evidence="3" id="KW-1185">Reference proteome</keyword>
<dbReference type="HOGENOM" id="CLU_140576_0_0_1"/>
<dbReference type="OMA" id="ENFKPSC"/>
<dbReference type="InParanoid" id="B4JW51"/>
<feature type="compositionally biased region" description="Polar residues" evidence="1">
    <location>
        <begin position="144"/>
        <end position="157"/>
    </location>
</feature>
<dbReference type="KEGG" id="dgr:6568716"/>
<accession>B4JW51</accession>
<evidence type="ECO:0000256" key="1">
    <source>
        <dbReference type="SAM" id="MobiDB-lite"/>
    </source>
</evidence>
<sequence>MDFQIENEPSDDSEYAEMDFRQIDESIQDISKGMRRGDWAYLGRHPEIRAIVRFIIMEAAKNKKQKCIFRFVADLFQEKNKKMLQRLINKQLKWVNKQVKSGKWSPADGAMSFTATSETSLGAVKKSSCEHDLKNAKSDDDLPSQKNQCPENYQPNC</sequence>
<proteinExistence type="predicted"/>
<reference evidence="2 3" key="1">
    <citation type="journal article" date="2007" name="Nature">
        <title>Evolution of genes and genomes on the Drosophila phylogeny.</title>
        <authorList>
            <consortium name="Drosophila 12 Genomes Consortium"/>
            <person name="Clark A.G."/>
            <person name="Eisen M.B."/>
            <person name="Smith D.R."/>
            <person name="Bergman C.M."/>
            <person name="Oliver B."/>
            <person name="Markow T.A."/>
            <person name="Kaufman T.C."/>
            <person name="Kellis M."/>
            <person name="Gelbart W."/>
            <person name="Iyer V.N."/>
            <person name="Pollard D.A."/>
            <person name="Sackton T.B."/>
            <person name="Larracuente A.M."/>
            <person name="Singh N.D."/>
            <person name="Abad J.P."/>
            <person name="Abt D.N."/>
            <person name="Adryan B."/>
            <person name="Aguade M."/>
            <person name="Akashi H."/>
            <person name="Anderson W.W."/>
            <person name="Aquadro C.F."/>
            <person name="Ardell D.H."/>
            <person name="Arguello R."/>
            <person name="Artieri C.G."/>
            <person name="Barbash D.A."/>
            <person name="Barker D."/>
            <person name="Barsanti P."/>
            <person name="Batterham P."/>
            <person name="Batzoglou S."/>
            <person name="Begun D."/>
            <person name="Bhutkar A."/>
            <person name="Blanco E."/>
            <person name="Bosak S.A."/>
            <person name="Bradley R.K."/>
            <person name="Brand A.D."/>
            <person name="Brent M.R."/>
            <person name="Brooks A.N."/>
            <person name="Brown R.H."/>
            <person name="Butlin R.K."/>
            <person name="Caggese C."/>
            <person name="Calvi B.R."/>
            <person name="Bernardo de Carvalho A."/>
            <person name="Caspi A."/>
            <person name="Castrezana S."/>
            <person name="Celniker S.E."/>
            <person name="Chang J.L."/>
            <person name="Chapple C."/>
            <person name="Chatterji S."/>
            <person name="Chinwalla A."/>
            <person name="Civetta A."/>
            <person name="Clifton S.W."/>
            <person name="Comeron J.M."/>
            <person name="Costello J.C."/>
            <person name="Coyne J.A."/>
            <person name="Daub J."/>
            <person name="David R.G."/>
            <person name="Delcher A.L."/>
            <person name="Delehaunty K."/>
            <person name="Do C.B."/>
            <person name="Ebling H."/>
            <person name="Edwards K."/>
            <person name="Eickbush T."/>
            <person name="Evans J.D."/>
            <person name="Filipski A."/>
            <person name="Findeiss S."/>
            <person name="Freyhult E."/>
            <person name="Fulton L."/>
            <person name="Fulton R."/>
            <person name="Garcia A.C."/>
            <person name="Gardiner A."/>
            <person name="Garfield D.A."/>
            <person name="Garvin B.E."/>
            <person name="Gibson G."/>
            <person name="Gilbert D."/>
            <person name="Gnerre S."/>
            <person name="Godfrey J."/>
            <person name="Good R."/>
            <person name="Gotea V."/>
            <person name="Gravely B."/>
            <person name="Greenberg A.J."/>
            <person name="Griffiths-Jones S."/>
            <person name="Gross S."/>
            <person name="Guigo R."/>
            <person name="Gustafson E.A."/>
            <person name="Haerty W."/>
            <person name="Hahn M.W."/>
            <person name="Halligan D.L."/>
            <person name="Halpern A.L."/>
            <person name="Halter G.M."/>
            <person name="Han M.V."/>
            <person name="Heger A."/>
            <person name="Hillier L."/>
            <person name="Hinrichs A.S."/>
            <person name="Holmes I."/>
            <person name="Hoskins R.A."/>
            <person name="Hubisz M.J."/>
            <person name="Hultmark D."/>
            <person name="Huntley M.A."/>
            <person name="Jaffe D.B."/>
            <person name="Jagadeeshan S."/>
            <person name="Jeck W.R."/>
            <person name="Johnson J."/>
            <person name="Jones C.D."/>
            <person name="Jordan W.C."/>
            <person name="Karpen G.H."/>
            <person name="Kataoka E."/>
            <person name="Keightley P.D."/>
            <person name="Kheradpour P."/>
            <person name="Kirkness E.F."/>
            <person name="Koerich L.B."/>
            <person name="Kristiansen K."/>
            <person name="Kudrna D."/>
            <person name="Kulathinal R.J."/>
            <person name="Kumar S."/>
            <person name="Kwok R."/>
            <person name="Lander E."/>
            <person name="Langley C.H."/>
            <person name="Lapoint R."/>
            <person name="Lazzaro B.P."/>
            <person name="Lee S.J."/>
            <person name="Levesque L."/>
            <person name="Li R."/>
            <person name="Lin C.F."/>
            <person name="Lin M.F."/>
            <person name="Lindblad-Toh K."/>
            <person name="Llopart A."/>
            <person name="Long M."/>
            <person name="Low L."/>
            <person name="Lozovsky E."/>
            <person name="Lu J."/>
            <person name="Luo M."/>
            <person name="Machado C.A."/>
            <person name="Makalowski W."/>
            <person name="Marzo M."/>
            <person name="Matsuda M."/>
            <person name="Matzkin L."/>
            <person name="McAllister B."/>
            <person name="McBride C.S."/>
            <person name="McKernan B."/>
            <person name="McKernan K."/>
            <person name="Mendez-Lago M."/>
            <person name="Minx P."/>
            <person name="Mollenhauer M.U."/>
            <person name="Montooth K."/>
            <person name="Mount S.M."/>
            <person name="Mu X."/>
            <person name="Myers E."/>
            <person name="Negre B."/>
            <person name="Newfeld S."/>
            <person name="Nielsen R."/>
            <person name="Noor M.A."/>
            <person name="O'Grady P."/>
            <person name="Pachter L."/>
            <person name="Papaceit M."/>
            <person name="Parisi M.J."/>
            <person name="Parisi M."/>
            <person name="Parts L."/>
            <person name="Pedersen J.S."/>
            <person name="Pesole G."/>
            <person name="Phillippy A.M."/>
            <person name="Ponting C.P."/>
            <person name="Pop M."/>
            <person name="Porcelli D."/>
            <person name="Powell J.R."/>
            <person name="Prohaska S."/>
            <person name="Pruitt K."/>
            <person name="Puig M."/>
            <person name="Quesneville H."/>
            <person name="Ram K.R."/>
            <person name="Rand D."/>
            <person name="Rasmussen M.D."/>
            <person name="Reed L.K."/>
            <person name="Reenan R."/>
            <person name="Reily A."/>
            <person name="Remington K.A."/>
            <person name="Rieger T.T."/>
            <person name="Ritchie M.G."/>
            <person name="Robin C."/>
            <person name="Rogers Y.H."/>
            <person name="Rohde C."/>
            <person name="Rozas J."/>
            <person name="Rubenfield M.J."/>
            <person name="Ruiz A."/>
            <person name="Russo S."/>
            <person name="Salzberg S.L."/>
            <person name="Sanchez-Gracia A."/>
            <person name="Saranga D.J."/>
            <person name="Sato H."/>
            <person name="Schaeffer S.W."/>
            <person name="Schatz M.C."/>
            <person name="Schlenke T."/>
            <person name="Schwartz R."/>
            <person name="Segarra C."/>
            <person name="Singh R.S."/>
            <person name="Sirot L."/>
            <person name="Sirota M."/>
            <person name="Sisneros N.B."/>
            <person name="Smith C.D."/>
            <person name="Smith T.F."/>
            <person name="Spieth J."/>
            <person name="Stage D.E."/>
            <person name="Stark A."/>
            <person name="Stephan W."/>
            <person name="Strausberg R.L."/>
            <person name="Strempel S."/>
            <person name="Sturgill D."/>
            <person name="Sutton G."/>
            <person name="Sutton G.G."/>
            <person name="Tao W."/>
            <person name="Teichmann S."/>
            <person name="Tobari Y.N."/>
            <person name="Tomimura Y."/>
            <person name="Tsolas J.M."/>
            <person name="Valente V.L."/>
            <person name="Venter E."/>
            <person name="Venter J.C."/>
            <person name="Vicario S."/>
            <person name="Vieira F.G."/>
            <person name="Vilella A.J."/>
            <person name="Villasante A."/>
            <person name="Walenz B."/>
            <person name="Wang J."/>
            <person name="Wasserman M."/>
            <person name="Watts T."/>
            <person name="Wilson D."/>
            <person name="Wilson R.K."/>
            <person name="Wing R.A."/>
            <person name="Wolfner M.F."/>
            <person name="Wong A."/>
            <person name="Wong G.K."/>
            <person name="Wu C.I."/>
            <person name="Wu G."/>
            <person name="Yamamoto D."/>
            <person name="Yang H.P."/>
            <person name="Yang S.P."/>
            <person name="Yorke J.A."/>
            <person name="Yoshida K."/>
            <person name="Zdobnov E."/>
            <person name="Zhang P."/>
            <person name="Zhang Y."/>
            <person name="Zimin A.V."/>
            <person name="Baldwin J."/>
            <person name="Abdouelleil A."/>
            <person name="Abdulkadir J."/>
            <person name="Abebe A."/>
            <person name="Abera B."/>
            <person name="Abreu J."/>
            <person name="Acer S.C."/>
            <person name="Aftuck L."/>
            <person name="Alexander A."/>
            <person name="An P."/>
            <person name="Anderson E."/>
            <person name="Anderson S."/>
            <person name="Arachi H."/>
            <person name="Azer M."/>
            <person name="Bachantsang P."/>
            <person name="Barry A."/>
            <person name="Bayul T."/>
            <person name="Berlin A."/>
            <person name="Bessette D."/>
            <person name="Bloom T."/>
            <person name="Blye J."/>
            <person name="Boguslavskiy L."/>
            <person name="Bonnet C."/>
            <person name="Boukhgalter B."/>
            <person name="Bourzgui I."/>
            <person name="Brown A."/>
            <person name="Cahill P."/>
            <person name="Channer S."/>
            <person name="Cheshatsang Y."/>
            <person name="Chuda L."/>
            <person name="Citroen M."/>
            <person name="Collymore A."/>
            <person name="Cooke P."/>
            <person name="Costello M."/>
            <person name="D'Aco K."/>
            <person name="Daza R."/>
            <person name="De Haan G."/>
            <person name="DeGray S."/>
            <person name="DeMaso C."/>
            <person name="Dhargay N."/>
            <person name="Dooley K."/>
            <person name="Dooley E."/>
            <person name="Doricent M."/>
            <person name="Dorje P."/>
            <person name="Dorjee K."/>
            <person name="Dupes A."/>
            <person name="Elong R."/>
            <person name="Falk J."/>
            <person name="Farina A."/>
            <person name="Faro S."/>
            <person name="Ferguson D."/>
            <person name="Fisher S."/>
            <person name="Foley C.D."/>
            <person name="Franke A."/>
            <person name="Friedrich D."/>
            <person name="Gadbois L."/>
            <person name="Gearin G."/>
            <person name="Gearin C.R."/>
            <person name="Giannoukos G."/>
            <person name="Goode T."/>
            <person name="Graham J."/>
            <person name="Grandbois E."/>
            <person name="Grewal S."/>
            <person name="Gyaltsen K."/>
            <person name="Hafez N."/>
            <person name="Hagos B."/>
            <person name="Hall J."/>
            <person name="Henson C."/>
            <person name="Hollinger A."/>
            <person name="Honan T."/>
            <person name="Huard M.D."/>
            <person name="Hughes L."/>
            <person name="Hurhula B."/>
            <person name="Husby M.E."/>
            <person name="Kamat A."/>
            <person name="Kanga B."/>
            <person name="Kashin S."/>
            <person name="Khazanovich D."/>
            <person name="Kisner P."/>
            <person name="Lance K."/>
            <person name="Lara M."/>
            <person name="Lee W."/>
            <person name="Lennon N."/>
            <person name="Letendre F."/>
            <person name="LeVine R."/>
            <person name="Lipovsky A."/>
            <person name="Liu X."/>
            <person name="Liu J."/>
            <person name="Liu S."/>
            <person name="Lokyitsang T."/>
            <person name="Lokyitsang Y."/>
            <person name="Lubonja R."/>
            <person name="Lui A."/>
            <person name="MacDonald P."/>
            <person name="Magnisalis V."/>
            <person name="Maru K."/>
            <person name="Matthews C."/>
            <person name="McCusker W."/>
            <person name="McDonough S."/>
            <person name="Mehta T."/>
            <person name="Meldrim J."/>
            <person name="Meneus L."/>
            <person name="Mihai O."/>
            <person name="Mihalev A."/>
            <person name="Mihova T."/>
            <person name="Mittelman R."/>
            <person name="Mlenga V."/>
            <person name="Montmayeur A."/>
            <person name="Mulrain L."/>
            <person name="Navidi A."/>
            <person name="Naylor J."/>
            <person name="Negash T."/>
            <person name="Nguyen T."/>
            <person name="Nguyen N."/>
            <person name="Nicol R."/>
            <person name="Norbu C."/>
            <person name="Norbu N."/>
            <person name="Novod N."/>
            <person name="O'Neill B."/>
            <person name="Osman S."/>
            <person name="Markiewicz E."/>
            <person name="Oyono O.L."/>
            <person name="Patti C."/>
            <person name="Phunkhang P."/>
            <person name="Pierre F."/>
            <person name="Priest M."/>
            <person name="Raghuraman S."/>
            <person name="Rege F."/>
            <person name="Reyes R."/>
            <person name="Rise C."/>
            <person name="Rogov P."/>
            <person name="Ross K."/>
            <person name="Ryan E."/>
            <person name="Settipalli S."/>
            <person name="Shea T."/>
            <person name="Sherpa N."/>
            <person name="Shi L."/>
            <person name="Shih D."/>
            <person name="Sparrow T."/>
            <person name="Spaulding J."/>
            <person name="Stalker J."/>
            <person name="Stange-Thomann N."/>
            <person name="Stavropoulos S."/>
            <person name="Stone C."/>
            <person name="Strader C."/>
            <person name="Tesfaye S."/>
            <person name="Thomson T."/>
            <person name="Thoulutsang Y."/>
            <person name="Thoulutsang D."/>
            <person name="Topham K."/>
            <person name="Topping I."/>
            <person name="Tsamla T."/>
            <person name="Vassiliev H."/>
            <person name="Vo A."/>
            <person name="Wangchuk T."/>
            <person name="Wangdi T."/>
            <person name="Weiand M."/>
            <person name="Wilkinson J."/>
            <person name="Wilson A."/>
            <person name="Yadav S."/>
            <person name="Young G."/>
            <person name="Yu Q."/>
            <person name="Zembek L."/>
            <person name="Zhong D."/>
            <person name="Zimmer A."/>
            <person name="Zwirko Z."/>
            <person name="Jaffe D.B."/>
            <person name="Alvarez P."/>
            <person name="Brockman W."/>
            <person name="Butler J."/>
            <person name="Chin C."/>
            <person name="Gnerre S."/>
            <person name="Grabherr M."/>
            <person name="Kleber M."/>
            <person name="Mauceli E."/>
            <person name="MacCallum I."/>
        </authorList>
    </citation>
    <scope>NUCLEOTIDE SEQUENCE [LARGE SCALE GENOMIC DNA]</scope>
    <source>
        <strain evidence="3">Tucson 15287-2541.00</strain>
    </source>
</reference>
<name>B4JW51_DROGR</name>
<dbReference type="AlphaFoldDB" id="B4JW51"/>
<protein>
    <submittedName>
        <fullName evidence="2">GH22811</fullName>
    </submittedName>
</protein>